<dbReference type="EMBL" id="FOAZ01000062">
    <property type="protein sequence ID" value="SEM80677.1"/>
    <property type="molecule type" value="Genomic_DNA"/>
</dbReference>
<gene>
    <name evidence="1" type="ORF">SAMN05414137_1626</name>
</gene>
<sequence>MPHPTSAPGGTTVSYSHQLMVGRRPLKAAAAAAAVGIVLLTSGCGSSGKPAATSSPSAVASPSTAAPDAAAKAQVLTAYRGMWADMVKIYGSGTLEGTNLQEFAADKALAGIKASEAYYQDQNLVVKGEPVLTPQVTSIDLSANPPTAQITSCVDSTNFLPVDKGTGKPAKLASNVFRHVENSTAIQDQGKWLVIQSVIQQDQSC</sequence>
<evidence type="ECO:0000313" key="2">
    <source>
        <dbReference type="Proteomes" id="UP000183015"/>
    </source>
</evidence>
<keyword evidence="2" id="KW-1185">Reference proteome</keyword>
<dbReference type="AlphaFoldDB" id="A0A1H8BFM8"/>
<reference evidence="2" key="1">
    <citation type="submission" date="2016-10" db="EMBL/GenBank/DDBJ databases">
        <authorList>
            <person name="Varghese N."/>
        </authorList>
    </citation>
    <scope>NUCLEOTIDE SEQUENCE [LARGE SCALE GENOMIC DNA]</scope>
    <source>
        <strain evidence="2">DSM 45096 / BCRC 16803 / CGMCC 4.1857 / CIP 109030 / JCM 12277 / KCTC 19219 / NBRC 100920 / 33214</strain>
    </source>
</reference>
<dbReference type="eggNOG" id="ENOG502ZD0S">
    <property type="taxonomic scope" value="Bacteria"/>
</dbReference>
<evidence type="ECO:0000313" key="1">
    <source>
        <dbReference type="EMBL" id="SEM80677.1"/>
    </source>
</evidence>
<dbReference type="Proteomes" id="UP000183015">
    <property type="component" value="Unassembled WGS sequence"/>
</dbReference>
<organism evidence="1 2">
    <name type="scientific">Streptacidiphilus jiangxiensis</name>
    <dbReference type="NCBI Taxonomy" id="235985"/>
    <lineage>
        <taxon>Bacteria</taxon>
        <taxon>Bacillati</taxon>
        <taxon>Actinomycetota</taxon>
        <taxon>Actinomycetes</taxon>
        <taxon>Kitasatosporales</taxon>
        <taxon>Streptomycetaceae</taxon>
        <taxon>Streptacidiphilus</taxon>
    </lineage>
</organism>
<protein>
    <recommendedName>
        <fullName evidence="3">Mce-associated membrane protein</fullName>
    </recommendedName>
</protein>
<proteinExistence type="predicted"/>
<name>A0A1H8BFM8_STRJI</name>
<dbReference type="STRING" id="235985.SAMN05414137_1626"/>
<accession>A0A1H8BFM8</accession>
<evidence type="ECO:0008006" key="3">
    <source>
        <dbReference type="Google" id="ProtNLM"/>
    </source>
</evidence>